<dbReference type="Gene3D" id="3.30.70.360">
    <property type="match status" value="1"/>
</dbReference>
<feature type="binding site" evidence="2">
    <location>
        <position position="134"/>
    </location>
    <ligand>
        <name>Mn(2+)</name>
        <dbReference type="ChEBI" id="CHEBI:29035"/>
        <label>2</label>
    </ligand>
</feature>
<accession>A0AA41YRT8</accession>
<feature type="binding site" evidence="2">
    <location>
        <position position="101"/>
    </location>
    <ligand>
        <name>Mn(2+)</name>
        <dbReference type="ChEBI" id="CHEBI:29035"/>
        <label>2</label>
    </ligand>
</feature>
<protein>
    <submittedName>
        <fullName evidence="3">Amidohydrolase</fullName>
    </submittedName>
</protein>
<keyword evidence="4" id="KW-1185">Reference proteome</keyword>
<keyword evidence="1" id="KW-0378">Hydrolase</keyword>
<dbReference type="EMBL" id="JAPDNT010000031">
    <property type="protein sequence ID" value="MCW3477163.1"/>
    <property type="molecule type" value="Genomic_DNA"/>
</dbReference>
<evidence type="ECO:0000313" key="3">
    <source>
        <dbReference type="EMBL" id="MCW3477163.1"/>
    </source>
</evidence>
<dbReference type="GO" id="GO:0046872">
    <property type="term" value="F:metal ion binding"/>
    <property type="evidence" value="ECO:0007669"/>
    <property type="project" value="UniProtKB-KW"/>
</dbReference>
<dbReference type="PIRSF" id="PIRSF005962">
    <property type="entry name" value="Pept_M20D_amidohydro"/>
    <property type="match status" value="1"/>
</dbReference>
<proteinExistence type="predicted"/>
<reference evidence="3" key="1">
    <citation type="submission" date="2022-09" db="EMBL/GenBank/DDBJ databases">
        <title>Rhodovastum sp. nov. RN2-1 isolated from soil in Seongnam, South Korea.</title>
        <authorList>
            <person name="Le N.T."/>
        </authorList>
    </citation>
    <scope>NUCLEOTIDE SEQUENCE</scope>
    <source>
        <strain evidence="3">RN2-1</strain>
    </source>
</reference>
<dbReference type="SUPFAM" id="SSF55031">
    <property type="entry name" value="Bacterial exopeptidase dimerisation domain"/>
    <property type="match status" value="1"/>
</dbReference>
<feature type="binding site" evidence="2">
    <location>
        <position position="363"/>
    </location>
    <ligand>
        <name>Mn(2+)</name>
        <dbReference type="ChEBI" id="CHEBI:29035"/>
        <label>2</label>
    </ligand>
</feature>
<dbReference type="InterPro" id="IPR017439">
    <property type="entry name" value="Amidohydrolase"/>
</dbReference>
<reference evidence="3" key="2">
    <citation type="submission" date="2022-10" db="EMBL/GenBank/DDBJ databases">
        <authorList>
            <person name="Trinh H.N."/>
        </authorList>
    </citation>
    <scope>NUCLEOTIDE SEQUENCE</scope>
    <source>
        <strain evidence="3">RN2-1</strain>
    </source>
</reference>
<keyword evidence="2" id="KW-0464">Manganese</keyword>
<dbReference type="SUPFAM" id="SSF53187">
    <property type="entry name" value="Zn-dependent exopeptidases"/>
    <property type="match status" value="1"/>
</dbReference>
<evidence type="ECO:0000313" key="4">
    <source>
        <dbReference type="Proteomes" id="UP001165679"/>
    </source>
</evidence>
<sequence>MDKINSYQPELVAIRRDIHAHPEMGLEEVRTAALVAGKLREWGIEVTEGVGGTGVVGTVKGRLPGQRAIGLRADMDALSIPEQTGKPYASTNAGVMHACGHDGHTTMLLGAAKHLAEHRDFSGTVQLIFQPAEEGRGGAAAMLKDGLFERFPCDAVYGMHNMPGIPVGKFSIRKGPYMASASRWQAIFRGNGGHGGASPHLAADLSIVQAHFVLGLQTIVGRNVPPVETAVISVGYIGGGSNLSVNVMPSELVVSGTARCFTYATRDIINARMAELAHTLAKLHGATVEFTIDWGAPAVVNHDEQVDVAVAVASGVVGAEHVEPNAPPITGGEDFAYMLEAKPGAFIFIGNGVNADGSYHAVHTPLYDFNDAIIPLGVAWWVGIVQQELNMGRRRVRLI</sequence>
<dbReference type="GO" id="GO:0016787">
    <property type="term" value="F:hydrolase activity"/>
    <property type="evidence" value="ECO:0007669"/>
    <property type="project" value="InterPro"/>
</dbReference>
<dbReference type="AlphaFoldDB" id="A0AA41YRT8"/>
<name>A0AA41YRT8_9PROT</name>
<dbReference type="Pfam" id="PF01546">
    <property type="entry name" value="Peptidase_M20"/>
    <property type="match status" value="1"/>
</dbReference>
<evidence type="ECO:0000256" key="1">
    <source>
        <dbReference type="ARBA" id="ARBA00022801"/>
    </source>
</evidence>
<dbReference type="RefSeq" id="WP_264716135.1">
    <property type="nucleotide sequence ID" value="NZ_JAPDNT010000031.1"/>
</dbReference>
<evidence type="ECO:0000256" key="2">
    <source>
        <dbReference type="PIRSR" id="PIRSR005962-1"/>
    </source>
</evidence>
<dbReference type="Gene3D" id="3.40.630.10">
    <property type="entry name" value="Zn peptidases"/>
    <property type="match status" value="1"/>
</dbReference>
<dbReference type="PANTHER" id="PTHR11014:SF63">
    <property type="entry name" value="METALLOPEPTIDASE, PUTATIVE (AFU_ORTHOLOGUE AFUA_6G09600)-RELATED"/>
    <property type="match status" value="1"/>
</dbReference>
<feature type="binding site" evidence="2">
    <location>
        <position position="160"/>
    </location>
    <ligand>
        <name>Mn(2+)</name>
        <dbReference type="ChEBI" id="CHEBI:29035"/>
        <label>2</label>
    </ligand>
</feature>
<gene>
    <name evidence="3" type="ORF">OL599_21560</name>
</gene>
<comment type="cofactor">
    <cofactor evidence="2">
        <name>Mn(2+)</name>
        <dbReference type="ChEBI" id="CHEBI:29035"/>
    </cofactor>
    <text evidence="2">The Mn(2+) ion enhances activity.</text>
</comment>
<comment type="caution">
    <text evidence="3">The sequence shown here is derived from an EMBL/GenBank/DDBJ whole genome shotgun (WGS) entry which is preliminary data.</text>
</comment>
<dbReference type="Proteomes" id="UP001165679">
    <property type="component" value="Unassembled WGS sequence"/>
</dbReference>
<keyword evidence="2" id="KW-0479">Metal-binding</keyword>
<feature type="binding site" evidence="2">
    <location>
        <position position="99"/>
    </location>
    <ligand>
        <name>Mn(2+)</name>
        <dbReference type="ChEBI" id="CHEBI:29035"/>
        <label>2</label>
    </ligand>
</feature>
<dbReference type="PANTHER" id="PTHR11014">
    <property type="entry name" value="PEPTIDASE M20 FAMILY MEMBER"/>
    <property type="match status" value="1"/>
</dbReference>
<dbReference type="NCBIfam" id="TIGR01891">
    <property type="entry name" value="amidohydrolases"/>
    <property type="match status" value="1"/>
</dbReference>
<organism evidence="3 4">
    <name type="scientific">Limobrevibacterium gyesilva</name>
    <dbReference type="NCBI Taxonomy" id="2991712"/>
    <lineage>
        <taxon>Bacteria</taxon>
        <taxon>Pseudomonadati</taxon>
        <taxon>Pseudomonadota</taxon>
        <taxon>Alphaproteobacteria</taxon>
        <taxon>Acetobacterales</taxon>
        <taxon>Acetobacteraceae</taxon>
        <taxon>Limobrevibacterium</taxon>
    </lineage>
</organism>
<dbReference type="InterPro" id="IPR002933">
    <property type="entry name" value="Peptidase_M20"/>
</dbReference>
<dbReference type="InterPro" id="IPR036264">
    <property type="entry name" value="Bact_exopeptidase_dim_dom"/>
</dbReference>